<dbReference type="PROSITE" id="PS51450">
    <property type="entry name" value="LRR"/>
    <property type="match status" value="2"/>
</dbReference>
<dbReference type="InterPro" id="IPR001611">
    <property type="entry name" value="Leu-rich_rpt"/>
</dbReference>
<dbReference type="CDD" id="cd12087">
    <property type="entry name" value="TM_EGFR-like"/>
    <property type="match status" value="1"/>
</dbReference>
<organism evidence="3 4">
    <name type="scientific">Aphanomyces euteiches</name>
    <dbReference type="NCBI Taxonomy" id="100861"/>
    <lineage>
        <taxon>Eukaryota</taxon>
        <taxon>Sar</taxon>
        <taxon>Stramenopiles</taxon>
        <taxon>Oomycota</taxon>
        <taxon>Saprolegniomycetes</taxon>
        <taxon>Saprolegniales</taxon>
        <taxon>Verrucalvaceae</taxon>
        <taxon>Aphanomyces</taxon>
    </lineage>
</organism>
<comment type="caution">
    <text evidence="3">The sequence shown here is derived from an EMBL/GenBank/DDBJ whole genome shotgun (WGS) entry which is preliminary data.</text>
</comment>
<name>A0A6G0XJT3_9STRA</name>
<dbReference type="Gene3D" id="3.80.10.10">
    <property type="entry name" value="Ribonuclease Inhibitor"/>
    <property type="match status" value="1"/>
</dbReference>
<dbReference type="Pfam" id="PF00560">
    <property type="entry name" value="LRR_1"/>
    <property type="match status" value="1"/>
</dbReference>
<dbReference type="PANTHER" id="PTHR24373:SF275">
    <property type="entry name" value="TIR DOMAIN-CONTAINING PROTEIN"/>
    <property type="match status" value="1"/>
</dbReference>
<keyword evidence="1" id="KW-0732">Signal</keyword>
<keyword evidence="2" id="KW-0472">Membrane</keyword>
<evidence type="ECO:0000256" key="2">
    <source>
        <dbReference type="SAM" id="Phobius"/>
    </source>
</evidence>
<dbReference type="Proteomes" id="UP000481153">
    <property type="component" value="Unassembled WGS sequence"/>
</dbReference>
<keyword evidence="4" id="KW-1185">Reference proteome</keyword>
<dbReference type="PANTHER" id="PTHR24373">
    <property type="entry name" value="SLIT RELATED LEUCINE-RICH REPEAT NEURONAL PROTEIN"/>
    <property type="match status" value="1"/>
</dbReference>
<reference evidence="3 4" key="1">
    <citation type="submission" date="2019-07" db="EMBL/GenBank/DDBJ databases">
        <title>Genomics analysis of Aphanomyces spp. identifies a new class of oomycete effector associated with host adaptation.</title>
        <authorList>
            <person name="Gaulin E."/>
        </authorList>
    </citation>
    <scope>NUCLEOTIDE SEQUENCE [LARGE SCALE GENOMIC DNA]</scope>
    <source>
        <strain evidence="3 4">ATCC 201684</strain>
    </source>
</reference>
<dbReference type="SUPFAM" id="SSF52058">
    <property type="entry name" value="L domain-like"/>
    <property type="match status" value="1"/>
</dbReference>
<evidence type="ECO:0000313" key="4">
    <source>
        <dbReference type="Proteomes" id="UP000481153"/>
    </source>
</evidence>
<keyword evidence="2" id="KW-0812">Transmembrane</keyword>
<sequence length="495" mass="55915">MGKDKAMKKTRRKNTLRCSKKLFIMQRCPGLNESSACNTYWLKKNSTCMIELLYIRLLEHKADEEPQGRLLACRLQNFVQEFYMVNSLEMHDIVVPEGTESIHFKLTNLHPYPSAKFRNITLPKSMSSLHFEYLSMDSFDPSDWRDVPLKTMVLYKTSVKSVDHAVFPPSITSFQIRYGNLTTLETSTLPTSVIAMNLEYNQLSTVESIPMTSLHNLTYLNLDGNPFYSLGENSSFPASVHNLSMADCQLENISDKFAFPPNLLSLDLSNNRLESFPLDKLPKSLKRLQIESNPLREFNIDDLDMLDFLKNIPSFDATTDIVQCNQSYTKTIVRGKIYACISQGIHVNNGEAQVQSTPKTKMSATTTVFIVIFACIAAVALTAIFVLRVRQRRQKRLANQADLESIDECDNSSTASFELTEPPKEKALASFRNNDAEKIKPSSSLVSLSTWRDPSFISSDSTLVAYLLEDDAVRGVIPMMGNLSSGMYMDQRVCL</sequence>
<protein>
    <submittedName>
        <fullName evidence="3">Uncharacterized protein</fullName>
    </submittedName>
</protein>
<evidence type="ECO:0000256" key="1">
    <source>
        <dbReference type="ARBA" id="ARBA00022729"/>
    </source>
</evidence>
<dbReference type="AlphaFoldDB" id="A0A6G0XJT3"/>
<dbReference type="Pfam" id="PF13855">
    <property type="entry name" value="LRR_8"/>
    <property type="match status" value="1"/>
</dbReference>
<feature type="transmembrane region" description="Helical" evidence="2">
    <location>
        <begin position="368"/>
        <end position="387"/>
    </location>
</feature>
<dbReference type="InterPro" id="IPR050328">
    <property type="entry name" value="Dev_Immune_Receptor"/>
</dbReference>
<accession>A0A6G0XJT3</accession>
<gene>
    <name evidence="3" type="ORF">Ae201684_003973</name>
</gene>
<keyword evidence="2" id="KW-1133">Transmembrane helix</keyword>
<dbReference type="InterPro" id="IPR032675">
    <property type="entry name" value="LRR_dom_sf"/>
</dbReference>
<proteinExistence type="predicted"/>
<dbReference type="VEuPathDB" id="FungiDB:AeMF1_004898"/>
<dbReference type="EMBL" id="VJMJ01000048">
    <property type="protein sequence ID" value="KAF0740596.1"/>
    <property type="molecule type" value="Genomic_DNA"/>
</dbReference>
<evidence type="ECO:0000313" key="3">
    <source>
        <dbReference type="EMBL" id="KAF0740596.1"/>
    </source>
</evidence>